<accession>A0A941II77</accession>
<organism evidence="1 2">
    <name type="scientific">Actinospica acidithermotolerans</name>
    <dbReference type="NCBI Taxonomy" id="2828514"/>
    <lineage>
        <taxon>Bacteria</taxon>
        <taxon>Bacillati</taxon>
        <taxon>Actinomycetota</taxon>
        <taxon>Actinomycetes</taxon>
        <taxon>Catenulisporales</taxon>
        <taxon>Actinospicaceae</taxon>
        <taxon>Actinospica</taxon>
    </lineage>
</organism>
<evidence type="ECO:0008006" key="3">
    <source>
        <dbReference type="Google" id="ProtNLM"/>
    </source>
</evidence>
<dbReference type="AlphaFoldDB" id="A0A941II77"/>
<protein>
    <recommendedName>
        <fullName evidence="3">Anti-sigma factor</fullName>
    </recommendedName>
</protein>
<reference evidence="1" key="1">
    <citation type="submission" date="2021-04" db="EMBL/GenBank/DDBJ databases">
        <title>Genome based classification of Actinospica acidithermotolerans sp. nov., an actinobacterium isolated from an Indonesian hot spring.</title>
        <authorList>
            <person name="Kusuma A.B."/>
            <person name="Putra K.E."/>
            <person name="Nafisah S."/>
            <person name="Loh J."/>
            <person name="Nouioui I."/>
            <person name="Goodfellow M."/>
        </authorList>
    </citation>
    <scope>NUCLEOTIDE SEQUENCE</scope>
    <source>
        <strain evidence="1">MGRD01-02</strain>
    </source>
</reference>
<proteinExistence type="predicted"/>
<sequence length="148" mass="15884">MGFTQEADEGEPVRMVQITFLADQDFLALVRTSAMHVGALLFLPLPQVNDLRLAVDEACSSFFQAAEAQAADVPAAATTETMELTYDRYPAELHVTVRARAPLGWPIRDELGWAMLSSLVGDVQVGVKEGIGTLTLIEPLPTATATPG</sequence>
<evidence type="ECO:0000313" key="2">
    <source>
        <dbReference type="Proteomes" id="UP000676325"/>
    </source>
</evidence>
<keyword evidence="2" id="KW-1185">Reference proteome</keyword>
<dbReference type="RefSeq" id="WP_212519183.1">
    <property type="nucleotide sequence ID" value="NZ_JAGSOH010000047.1"/>
</dbReference>
<name>A0A941II77_9ACTN</name>
<dbReference type="EMBL" id="JAGSOH010000047">
    <property type="protein sequence ID" value="MBR7828044.1"/>
    <property type="molecule type" value="Genomic_DNA"/>
</dbReference>
<gene>
    <name evidence="1" type="ORF">KDK95_17135</name>
</gene>
<dbReference type="Proteomes" id="UP000676325">
    <property type="component" value="Unassembled WGS sequence"/>
</dbReference>
<evidence type="ECO:0000313" key="1">
    <source>
        <dbReference type="EMBL" id="MBR7828044.1"/>
    </source>
</evidence>
<comment type="caution">
    <text evidence="1">The sequence shown here is derived from an EMBL/GenBank/DDBJ whole genome shotgun (WGS) entry which is preliminary data.</text>
</comment>